<dbReference type="Pfam" id="PF07730">
    <property type="entry name" value="HisKA_3"/>
    <property type="match status" value="1"/>
</dbReference>
<name>A0A2P8DGG5_9ACTN</name>
<reference evidence="7 8" key="1">
    <citation type="submission" date="2018-03" db="EMBL/GenBank/DDBJ databases">
        <title>Genomic Encyclopedia of Archaeal and Bacterial Type Strains, Phase II (KMG-II): from individual species to whole genera.</title>
        <authorList>
            <person name="Goeker M."/>
        </authorList>
    </citation>
    <scope>NUCLEOTIDE SEQUENCE [LARGE SCALE GENOMIC DNA]</scope>
    <source>
        <strain evidence="7 8">DSM 45312</strain>
    </source>
</reference>
<feature type="transmembrane region" description="Helical" evidence="5">
    <location>
        <begin position="66"/>
        <end position="86"/>
    </location>
</feature>
<accession>A0A2P8DGG5</accession>
<feature type="transmembrane region" description="Helical" evidence="5">
    <location>
        <begin position="144"/>
        <end position="161"/>
    </location>
</feature>
<protein>
    <submittedName>
        <fullName evidence="7">Two-component system sensor histidine kinase DesK</fullName>
    </submittedName>
</protein>
<dbReference type="Gene3D" id="3.30.565.10">
    <property type="entry name" value="Histidine kinase-like ATPase, C-terminal domain"/>
    <property type="match status" value="1"/>
</dbReference>
<dbReference type="InterPro" id="IPR011712">
    <property type="entry name" value="Sig_transdc_His_kin_sub3_dim/P"/>
</dbReference>
<keyword evidence="5" id="KW-1133">Transmembrane helix</keyword>
<feature type="region of interest" description="Disordered" evidence="4">
    <location>
        <begin position="346"/>
        <end position="372"/>
    </location>
</feature>
<proteinExistence type="predicted"/>
<feature type="domain" description="Signal transduction histidine kinase subgroup 3 dimerisation and phosphoacceptor" evidence="6">
    <location>
        <begin position="187"/>
        <end position="250"/>
    </location>
</feature>
<feature type="transmembrane region" description="Helical" evidence="5">
    <location>
        <begin position="42"/>
        <end position="59"/>
    </location>
</feature>
<organism evidence="7 8">
    <name type="scientific">Murinocardiopsis flavida</name>
    <dbReference type="NCBI Taxonomy" id="645275"/>
    <lineage>
        <taxon>Bacteria</taxon>
        <taxon>Bacillati</taxon>
        <taxon>Actinomycetota</taxon>
        <taxon>Actinomycetes</taxon>
        <taxon>Streptosporangiales</taxon>
        <taxon>Nocardiopsidaceae</taxon>
        <taxon>Murinocardiopsis</taxon>
    </lineage>
</organism>
<feature type="transmembrane region" description="Helical" evidence="5">
    <location>
        <begin position="114"/>
        <end position="132"/>
    </location>
</feature>
<dbReference type="Proteomes" id="UP000240542">
    <property type="component" value="Unassembled WGS sequence"/>
</dbReference>
<dbReference type="AlphaFoldDB" id="A0A2P8DGG5"/>
<dbReference type="GO" id="GO:0046983">
    <property type="term" value="F:protein dimerization activity"/>
    <property type="evidence" value="ECO:0007669"/>
    <property type="project" value="InterPro"/>
</dbReference>
<dbReference type="GO" id="GO:0000155">
    <property type="term" value="F:phosphorelay sensor kinase activity"/>
    <property type="evidence" value="ECO:0007669"/>
    <property type="project" value="InterPro"/>
</dbReference>
<dbReference type="PANTHER" id="PTHR24421">
    <property type="entry name" value="NITRATE/NITRITE SENSOR PROTEIN NARX-RELATED"/>
    <property type="match status" value="1"/>
</dbReference>
<evidence type="ECO:0000313" key="7">
    <source>
        <dbReference type="EMBL" id="PSK96279.1"/>
    </source>
</evidence>
<dbReference type="PANTHER" id="PTHR24421:SF63">
    <property type="entry name" value="SENSOR HISTIDINE KINASE DESK"/>
    <property type="match status" value="1"/>
</dbReference>
<dbReference type="Gene3D" id="1.20.5.1930">
    <property type="match status" value="1"/>
</dbReference>
<keyword evidence="2 7" id="KW-0418">Kinase</keyword>
<dbReference type="GO" id="GO:0016020">
    <property type="term" value="C:membrane"/>
    <property type="evidence" value="ECO:0007669"/>
    <property type="project" value="InterPro"/>
</dbReference>
<evidence type="ECO:0000256" key="2">
    <source>
        <dbReference type="ARBA" id="ARBA00022777"/>
    </source>
</evidence>
<keyword evidence="5" id="KW-0472">Membrane</keyword>
<evidence type="ECO:0000313" key="8">
    <source>
        <dbReference type="Proteomes" id="UP000240542"/>
    </source>
</evidence>
<keyword evidence="3" id="KW-0902">Two-component regulatory system</keyword>
<keyword evidence="5" id="KW-0812">Transmembrane</keyword>
<evidence type="ECO:0000256" key="3">
    <source>
        <dbReference type="ARBA" id="ARBA00023012"/>
    </source>
</evidence>
<gene>
    <name evidence="7" type="ORF">CLV63_112162</name>
</gene>
<feature type="transmembrane region" description="Helical" evidence="5">
    <location>
        <begin position="17"/>
        <end position="36"/>
    </location>
</feature>
<dbReference type="EMBL" id="PYGA01000012">
    <property type="protein sequence ID" value="PSK96279.1"/>
    <property type="molecule type" value="Genomic_DNA"/>
</dbReference>
<dbReference type="InterPro" id="IPR036890">
    <property type="entry name" value="HATPase_C_sf"/>
</dbReference>
<sequence>MASEETTEEAQGQLRALNLNMVTASISTVGALLMAIGAETAGQIAVLGVGLMAALIAITRWGAGRLLVSLSCLLVTAAVWTFGVLLVDNATPAYNFALVGAVVVHQMPRHRRAVIAGLAAFVAAVLVARLAVSDWDFAEVLLKYLVVTVGVGVSGVVLAFLHQRVSVLIMELERARERDAELAVVRERIRFASDLHDIQGHTLHVVKLKTALAQKLLHSDIGRVEEELREVHALVGDTITQTKELAYAQRRLNLSAELENAKNLFSAAGIRVRVDREGEAGTGASELLGQVLRETTTNILRHAQAEQVEITLSESGISIVNDGAREDAPPEFRGLATLRDRVAGEGGRLTAEQQDGRFLTAAEFPPRPDAAR</sequence>
<evidence type="ECO:0000256" key="4">
    <source>
        <dbReference type="SAM" id="MobiDB-lite"/>
    </source>
</evidence>
<evidence type="ECO:0000256" key="5">
    <source>
        <dbReference type="SAM" id="Phobius"/>
    </source>
</evidence>
<evidence type="ECO:0000256" key="1">
    <source>
        <dbReference type="ARBA" id="ARBA00022679"/>
    </source>
</evidence>
<keyword evidence="8" id="KW-1185">Reference proteome</keyword>
<dbReference type="InterPro" id="IPR050482">
    <property type="entry name" value="Sensor_HK_TwoCompSys"/>
</dbReference>
<dbReference type="RefSeq" id="WP_106584235.1">
    <property type="nucleotide sequence ID" value="NZ_PYGA01000012.1"/>
</dbReference>
<evidence type="ECO:0000259" key="6">
    <source>
        <dbReference type="Pfam" id="PF07730"/>
    </source>
</evidence>
<dbReference type="OrthoDB" id="5241784at2"/>
<keyword evidence="1" id="KW-0808">Transferase</keyword>
<comment type="caution">
    <text evidence="7">The sequence shown here is derived from an EMBL/GenBank/DDBJ whole genome shotgun (WGS) entry which is preliminary data.</text>
</comment>